<accession>A0A178M6K9</accession>
<dbReference type="InterPro" id="IPR037914">
    <property type="entry name" value="SpoVT-AbrB_sf"/>
</dbReference>
<dbReference type="OrthoDB" id="9810009at2"/>
<dbReference type="EMBL" id="LWQS01000076">
    <property type="protein sequence ID" value="OAN43675.1"/>
    <property type="molecule type" value="Genomic_DNA"/>
</dbReference>
<dbReference type="Proteomes" id="UP000078287">
    <property type="component" value="Unassembled WGS sequence"/>
</dbReference>
<dbReference type="STRING" id="1707952.A6A03_17930"/>
<keyword evidence="2" id="KW-1185">Reference proteome</keyword>
<dbReference type="InterPro" id="IPR047976">
    <property type="entry name" value="Anti_VapB2-like"/>
</dbReference>
<evidence type="ECO:0000313" key="1">
    <source>
        <dbReference type="EMBL" id="OAN43675.1"/>
    </source>
</evidence>
<dbReference type="AlphaFoldDB" id="A0A178M6K9"/>
<name>A0A178M6K9_9CHLR</name>
<dbReference type="RefSeq" id="WP_066789980.1">
    <property type="nucleotide sequence ID" value="NZ_LWQS01000076.1"/>
</dbReference>
<evidence type="ECO:0000313" key="2">
    <source>
        <dbReference type="Proteomes" id="UP000078287"/>
    </source>
</evidence>
<gene>
    <name evidence="1" type="ORF">A6A03_17930</name>
</gene>
<dbReference type="NCBIfam" id="NF040493">
    <property type="entry name" value="TA_anti_VapB"/>
    <property type="match status" value="1"/>
</dbReference>
<reference evidence="1 2" key="1">
    <citation type="submission" date="2016-04" db="EMBL/GenBank/DDBJ databases">
        <title>Chloroflexus islandicus sp. nov., a thermophilic filamentous anoxygenic phototrophic bacterium from geyser Strokkur (Iceland).</title>
        <authorList>
            <person name="Gaisin V.A."/>
            <person name="Kalashnikov A.M."/>
            <person name="Sukhacheva M.V."/>
            <person name="Grouzdev D.S."/>
            <person name="Ivanov T.M."/>
            <person name="Kuznetsov B."/>
            <person name="Gorlenko V.M."/>
        </authorList>
    </citation>
    <scope>NUCLEOTIDE SEQUENCE [LARGE SCALE GENOMIC DNA]</scope>
    <source>
        <strain evidence="2">isl-2</strain>
    </source>
</reference>
<dbReference type="PANTHER" id="PTHR37550">
    <property type="entry name" value="ANTITOXIN VAPB1"/>
    <property type="match status" value="1"/>
</dbReference>
<proteinExistence type="predicted"/>
<dbReference type="InterPro" id="IPR051734">
    <property type="entry name" value="VapB_TA_antitoxins"/>
</dbReference>
<comment type="caution">
    <text evidence="1">The sequence shown here is derived from an EMBL/GenBank/DDBJ whole genome shotgun (WGS) entry which is preliminary data.</text>
</comment>
<dbReference type="Gene3D" id="2.10.260.10">
    <property type="match status" value="1"/>
</dbReference>
<sequence length="74" mass="8592">MDTAKILRNGHRQSIRLPKAYWFSGKRVYLKRMGKAVVLLPEDDSWQPLIESLAMFSADFLAERSQTPVQRREG</sequence>
<dbReference type="SUPFAM" id="SSF89447">
    <property type="entry name" value="AbrB/MazE/MraZ-like"/>
    <property type="match status" value="1"/>
</dbReference>
<dbReference type="PANTHER" id="PTHR37550:SF3">
    <property type="entry name" value="ANTITOXIN VAPB1"/>
    <property type="match status" value="1"/>
</dbReference>
<protein>
    <submittedName>
        <fullName evidence="1">Virulence factor</fullName>
    </submittedName>
</protein>
<organism evidence="1 2">
    <name type="scientific">Chloroflexus islandicus</name>
    <dbReference type="NCBI Taxonomy" id="1707952"/>
    <lineage>
        <taxon>Bacteria</taxon>
        <taxon>Bacillati</taxon>
        <taxon>Chloroflexota</taxon>
        <taxon>Chloroflexia</taxon>
        <taxon>Chloroflexales</taxon>
        <taxon>Chloroflexineae</taxon>
        <taxon>Chloroflexaceae</taxon>
        <taxon>Chloroflexus</taxon>
    </lineage>
</organism>